<reference evidence="2" key="1">
    <citation type="submission" date="2021-07" db="EMBL/GenBank/DDBJ databases">
        <authorList>
            <person name="Branca A.L. A."/>
        </authorList>
    </citation>
    <scope>NUCLEOTIDE SEQUENCE</scope>
</reference>
<organism evidence="2 4">
    <name type="scientific">Penicillium salamii</name>
    <dbReference type="NCBI Taxonomy" id="1612424"/>
    <lineage>
        <taxon>Eukaryota</taxon>
        <taxon>Fungi</taxon>
        <taxon>Dikarya</taxon>
        <taxon>Ascomycota</taxon>
        <taxon>Pezizomycotina</taxon>
        <taxon>Eurotiomycetes</taxon>
        <taxon>Eurotiomycetidae</taxon>
        <taxon>Eurotiales</taxon>
        <taxon>Aspergillaceae</taxon>
        <taxon>Penicillium</taxon>
    </lineage>
</organism>
<evidence type="ECO:0000313" key="4">
    <source>
        <dbReference type="Proteomes" id="UP001152649"/>
    </source>
</evidence>
<dbReference type="OrthoDB" id="4335342at2759"/>
<accession>A0A9W4JH85</accession>
<dbReference type="Proteomes" id="UP001152649">
    <property type="component" value="Unassembled WGS sequence"/>
</dbReference>
<evidence type="ECO:0000256" key="1">
    <source>
        <dbReference type="SAM" id="MobiDB-lite"/>
    </source>
</evidence>
<protein>
    <submittedName>
        <fullName evidence="2">Uncharacterized protein</fullName>
    </submittedName>
</protein>
<dbReference type="AlphaFoldDB" id="A0A9W4JH85"/>
<comment type="caution">
    <text evidence="2">The sequence shown here is derived from an EMBL/GenBank/DDBJ whole genome shotgun (WGS) entry which is preliminary data.</text>
</comment>
<evidence type="ECO:0000313" key="2">
    <source>
        <dbReference type="EMBL" id="CAG8393974.1"/>
    </source>
</evidence>
<gene>
    <name evidence="2" type="ORF">PSALAMII_LOCUS7081</name>
    <name evidence="3" type="ORF">PSALAMII_LOCUS7551</name>
</gene>
<evidence type="ECO:0000313" key="3">
    <source>
        <dbReference type="EMBL" id="CAG8395658.1"/>
    </source>
</evidence>
<sequence>MPTGNSQEDVVPEYISRMEKVPAPFLPPRSSYGVDGLSRAMIAWMLDINIRASIKRREFERTRIRICLYIKHMERIMTLNNITFVPYSDKLGNEMIRDARNTFKSQMVARMLTAGPIPLTSPIREEKELCGTVSDAQTLEYKLHQLEVIRHLGRADPPSLEEFNASRRQHRPQTDPRR</sequence>
<feature type="region of interest" description="Disordered" evidence="1">
    <location>
        <begin position="157"/>
        <end position="178"/>
    </location>
</feature>
<name>A0A9W4JH85_9EURO</name>
<proteinExistence type="predicted"/>
<dbReference type="EMBL" id="CAJVPA010000199">
    <property type="protein sequence ID" value="CAG8395658.1"/>
    <property type="molecule type" value="Genomic_DNA"/>
</dbReference>
<dbReference type="Proteomes" id="UP001152646">
    <property type="component" value="Unassembled WGS sequence"/>
</dbReference>
<dbReference type="EMBL" id="CAJVPG010000333">
    <property type="protein sequence ID" value="CAG8393974.1"/>
    <property type="molecule type" value="Genomic_DNA"/>
</dbReference>
<keyword evidence="4" id="KW-1185">Reference proteome</keyword>